<evidence type="ECO:0000313" key="2">
    <source>
        <dbReference type="EMBL" id="MXU83075.1"/>
    </source>
</evidence>
<evidence type="ECO:0000256" key="1">
    <source>
        <dbReference type="SAM" id="Phobius"/>
    </source>
</evidence>
<proteinExistence type="predicted"/>
<keyword evidence="1" id="KW-0472">Membrane</keyword>
<accession>A0A6B0U3H3</accession>
<keyword evidence="1" id="KW-1133">Transmembrane helix</keyword>
<dbReference type="AlphaFoldDB" id="A0A6B0U3H3"/>
<keyword evidence="1" id="KW-0812">Transmembrane</keyword>
<organism evidence="2">
    <name type="scientific">Ixodes ricinus</name>
    <name type="common">Common tick</name>
    <name type="synonym">Acarus ricinus</name>
    <dbReference type="NCBI Taxonomy" id="34613"/>
    <lineage>
        <taxon>Eukaryota</taxon>
        <taxon>Metazoa</taxon>
        <taxon>Ecdysozoa</taxon>
        <taxon>Arthropoda</taxon>
        <taxon>Chelicerata</taxon>
        <taxon>Arachnida</taxon>
        <taxon>Acari</taxon>
        <taxon>Parasitiformes</taxon>
        <taxon>Ixodida</taxon>
        <taxon>Ixodoidea</taxon>
        <taxon>Ixodidae</taxon>
        <taxon>Ixodinae</taxon>
        <taxon>Ixodes</taxon>
    </lineage>
</organism>
<protein>
    <submittedName>
        <fullName evidence="2">Uncharacterized protein</fullName>
    </submittedName>
</protein>
<sequence>MRRRGFLKTFSNSSVALASAPLIYSTCSSQQSFVAQRSWAFPTFFRTAFSVLLFLFKLTCFLFLLAYDRVRFL</sequence>
<feature type="transmembrane region" description="Helical" evidence="1">
    <location>
        <begin position="45"/>
        <end position="67"/>
    </location>
</feature>
<reference evidence="2" key="1">
    <citation type="submission" date="2019-12" db="EMBL/GenBank/DDBJ databases">
        <title>An insight into the sialome of adult female Ixodes ricinus ticks feeding for 6 days.</title>
        <authorList>
            <person name="Perner J."/>
            <person name="Ribeiro J.M.C."/>
        </authorList>
    </citation>
    <scope>NUCLEOTIDE SEQUENCE</scope>
    <source>
        <strain evidence="2">Semi-engorged</strain>
        <tissue evidence="2">Salivary glands</tissue>
    </source>
</reference>
<dbReference type="EMBL" id="GIFC01000992">
    <property type="protein sequence ID" value="MXU83075.1"/>
    <property type="molecule type" value="Transcribed_RNA"/>
</dbReference>
<name>A0A6B0U3H3_IXORI</name>